<feature type="compositionally biased region" description="Acidic residues" evidence="1">
    <location>
        <begin position="88"/>
        <end position="98"/>
    </location>
</feature>
<organism evidence="3 4">
    <name type="scientific">Sclerotinia trifoliorum</name>
    <dbReference type="NCBI Taxonomy" id="28548"/>
    <lineage>
        <taxon>Eukaryota</taxon>
        <taxon>Fungi</taxon>
        <taxon>Dikarya</taxon>
        <taxon>Ascomycota</taxon>
        <taxon>Pezizomycotina</taxon>
        <taxon>Leotiomycetes</taxon>
        <taxon>Helotiales</taxon>
        <taxon>Sclerotiniaceae</taxon>
        <taxon>Sclerotinia</taxon>
    </lineage>
</organism>
<evidence type="ECO:0000313" key="4">
    <source>
        <dbReference type="Proteomes" id="UP000624404"/>
    </source>
</evidence>
<dbReference type="AlphaFoldDB" id="A0A8H2W3F7"/>
<sequence length="181" mass="21003">MNSDSEYDRLLVRFVGPGNQVTRRPLSKFAMMEGEDSIQMSLLSPPTLSEHKSTSQNHHWDVIPEWNRLSKGRDEFRDFNDQQENIEELENDQDELTSELEKSSQVQDDVQGTGQKTDPNFPRLRRSNITFQRQHIIITCVIICGLVLFILIRTPDVGLLQYSQYLFEDLLTLFVFPIDGL</sequence>
<keyword evidence="2" id="KW-0812">Transmembrane</keyword>
<keyword evidence="4" id="KW-1185">Reference proteome</keyword>
<evidence type="ECO:0000313" key="3">
    <source>
        <dbReference type="EMBL" id="CAD6454217.1"/>
    </source>
</evidence>
<dbReference type="Proteomes" id="UP000624404">
    <property type="component" value="Unassembled WGS sequence"/>
</dbReference>
<gene>
    <name evidence="3" type="ORF">SCLTRI_LOCUS10099</name>
</gene>
<protein>
    <submittedName>
        <fullName evidence="3">Ee6ffeed-957a-42ca-92b2-3b8ddbd591de</fullName>
    </submittedName>
</protein>
<proteinExistence type="predicted"/>
<accession>A0A8H2W3F7</accession>
<evidence type="ECO:0000256" key="2">
    <source>
        <dbReference type="SAM" id="Phobius"/>
    </source>
</evidence>
<dbReference type="EMBL" id="CAJHIA010000036">
    <property type="protein sequence ID" value="CAD6454217.1"/>
    <property type="molecule type" value="Genomic_DNA"/>
</dbReference>
<keyword evidence="2" id="KW-1133">Transmembrane helix</keyword>
<dbReference type="OrthoDB" id="3547166at2759"/>
<feature type="transmembrane region" description="Helical" evidence="2">
    <location>
        <begin position="135"/>
        <end position="152"/>
    </location>
</feature>
<feature type="compositionally biased region" description="Polar residues" evidence="1">
    <location>
        <begin position="103"/>
        <end position="118"/>
    </location>
</feature>
<keyword evidence="2" id="KW-0472">Membrane</keyword>
<reference evidence="3" key="1">
    <citation type="submission" date="2020-10" db="EMBL/GenBank/DDBJ databases">
        <authorList>
            <person name="Kusch S."/>
        </authorList>
    </citation>
    <scope>NUCLEOTIDE SEQUENCE</scope>
    <source>
        <strain evidence="3">SwB9</strain>
    </source>
</reference>
<name>A0A8H2W3F7_9HELO</name>
<evidence type="ECO:0000256" key="1">
    <source>
        <dbReference type="SAM" id="MobiDB-lite"/>
    </source>
</evidence>
<comment type="caution">
    <text evidence="3">The sequence shown here is derived from an EMBL/GenBank/DDBJ whole genome shotgun (WGS) entry which is preliminary data.</text>
</comment>
<feature type="region of interest" description="Disordered" evidence="1">
    <location>
        <begin position="88"/>
        <end position="121"/>
    </location>
</feature>